<evidence type="ECO:0000256" key="2">
    <source>
        <dbReference type="ARBA" id="ARBA00022771"/>
    </source>
</evidence>
<evidence type="ECO:0000256" key="3">
    <source>
        <dbReference type="ARBA" id="ARBA00022833"/>
    </source>
</evidence>
<evidence type="ECO:0000256" key="1">
    <source>
        <dbReference type="ARBA" id="ARBA00022723"/>
    </source>
</evidence>
<evidence type="ECO:0000313" key="9">
    <source>
        <dbReference type="Proteomes" id="UP001054889"/>
    </source>
</evidence>
<dbReference type="EMBL" id="BQKI01000012">
    <property type="protein sequence ID" value="GJN05973.1"/>
    <property type="molecule type" value="Genomic_DNA"/>
</dbReference>
<dbReference type="PANTHER" id="PTHR46632">
    <property type="entry name" value="E3 UBIQUITIN-PROTEIN LIGASE SINA-LIKE 4"/>
    <property type="match status" value="1"/>
</dbReference>
<gene>
    <name evidence="8" type="primary">ga23654</name>
    <name evidence="8" type="ORF">PR202_ga23654</name>
</gene>
<evidence type="ECO:0000256" key="5">
    <source>
        <dbReference type="PROSITE-ProRule" id="PRU00455"/>
    </source>
</evidence>
<feature type="region of interest" description="Disordered" evidence="6">
    <location>
        <begin position="379"/>
        <end position="406"/>
    </location>
</feature>
<dbReference type="PROSITE" id="PS51081">
    <property type="entry name" value="ZF_SIAH"/>
    <property type="match status" value="1"/>
</dbReference>
<feature type="domain" description="SIAH-type" evidence="7">
    <location>
        <begin position="125"/>
        <end position="183"/>
    </location>
</feature>
<evidence type="ECO:0000313" key="8">
    <source>
        <dbReference type="EMBL" id="GJN05973.1"/>
    </source>
</evidence>
<protein>
    <recommendedName>
        <fullName evidence="7">SIAH-type domain-containing protein</fullName>
    </recommendedName>
</protein>
<dbReference type="Pfam" id="PF21361">
    <property type="entry name" value="Sina_ZnF"/>
    <property type="match status" value="1"/>
</dbReference>
<keyword evidence="2 5" id="KW-0863">Zinc-finger</keyword>
<dbReference type="AlphaFoldDB" id="A0AAV5D6D0"/>
<reference evidence="8" key="2">
    <citation type="submission" date="2021-12" db="EMBL/GenBank/DDBJ databases">
        <title>Resequencing data analysis of finger millet.</title>
        <authorList>
            <person name="Hatakeyama M."/>
            <person name="Aluri S."/>
            <person name="Balachadran M.T."/>
            <person name="Sivarajan S.R."/>
            <person name="Poveda L."/>
            <person name="Shimizu-Inatsugi R."/>
            <person name="Schlapbach R."/>
            <person name="Sreeman S.M."/>
            <person name="Shimizu K.K."/>
        </authorList>
    </citation>
    <scope>NUCLEOTIDE SEQUENCE</scope>
</reference>
<organism evidence="8 9">
    <name type="scientific">Eleusine coracana subsp. coracana</name>
    <dbReference type="NCBI Taxonomy" id="191504"/>
    <lineage>
        <taxon>Eukaryota</taxon>
        <taxon>Viridiplantae</taxon>
        <taxon>Streptophyta</taxon>
        <taxon>Embryophyta</taxon>
        <taxon>Tracheophyta</taxon>
        <taxon>Spermatophyta</taxon>
        <taxon>Magnoliopsida</taxon>
        <taxon>Liliopsida</taxon>
        <taxon>Poales</taxon>
        <taxon>Poaceae</taxon>
        <taxon>PACMAD clade</taxon>
        <taxon>Chloridoideae</taxon>
        <taxon>Cynodonteae</taxon>
        <taxon>Eleusininae</taxon>
        <taxon>Eleusine</taxon>
    </lineage>
</organism>
<dbReference type="InterPro" id="IPR013010">
    <property type="entry name" value="Znf_SIAH"/>
</dbReference>
<evidence type="ECO:0000256" key="6">
    <source>
        <dbReference type="SAM" id="MobiDB-lite"/>
    </source>
</evidence>
<name>A0AAV5D6D0_ELECO</name>
<reference evidence="8" key="1">
    <citation type="journal article" date="2018" name="DNA Res.">
        <title>Multiple hybrid de novo genome assembly of finger millet, an orphan allotetraploid crop.</title>
        <authorList>
            <person name="Hatakeyama M."/>
            <person name="Aluri S."/>
            <person name="Balachadran M.T."/>
            <person name="Sivarajan S.R."/>
            <person name="Patrignani A."/>
            <person name="Gruter S."/>
            <person name="Poveda L."/>
            <person name="Shimizu-Inatsugi R."/>
            <person name="Baeten J."/>
            <person name="Francoijs K.J."/>
            <person name="Nataraja K.N."/>
            <person name="Reddy Y.A.N."/>
            <person name="Phadnis S."/>
            <person name="Ravikumar R.L."/>
            <person name="Schlapbach R."/>
            <person name="Sreeman S.M."/>
            <person name="Shimizu K.K."/>
        </authorList>
    </citation>
    <scope>NUCLEOTIDE SEQUENCE</scope>
</reference>
<dbReference type="SUPFAM" id="SSF49599">
    <property type="entry name" value="TRAF domain-like"/>
    <property type="match status" value="1"/>
</dbReference>
<dbReference type="GO" id="GO:0008270">
    <property type="term" value="F:zinc ion binding"/>
    <property type="evidence" value="ECO:0007669"/>
    <property type="project" value="UniProtKB-KW"/>
</dbReference>
<keyword evidence="3" id="KW-0862">Zinc</keyword>
<dbReference type="Proteomes" id="UP001054889">
    <property type="component" value="Unassembled WGS sequence"/>
</dbReference>
<sequence>MAEPHKRISALVNGGDHGRGGKRQKVPIVLDDDEIKEEGEFESDGGEGEGGAVVAVAAMEEPQITLMFGVSLFHCEACLLPLKPPTFKCEAEHVVCGGCRGKHAVVCSGVGAYASCRELDAVVLDAKLPCQYAEFGCKSVVPYYRAEDHHTTCTSAPCFCPAPGCELAASPAKLVEHFHQAHQWPVTSVSYGRPRKLAVSEPEGLHVLVGEGDRSVFLVSARALGAATSVSLVCVAANGGAAPFWCKVWAELPSNKSKMVMITTDVGTSDLARGLPDNDDDVYLAVPPALLHDASGEAPELMVLIDNKPKDKGGSTCPAGLSADSKGDPSKGQCSSAATFVFLVLIQALLIRSTIVRVSTPNAVLVKSTVHHARYKRRIELQQPGNTEANLKSAPPPPGSELNTDTAIGQGREETLHFSHRSPRLGVLAIVLLFAYFEATPVEVTVDGASLGRLALALPAGNGTAASLAYNLSVAVSVRNPNWAMGVCLAAPLDAELRLAGQPFALLWLAGAETRARRIRPKARHVYRAAAAAEGAPVGSDGVAAFGRESAVGVFRLELVVSGEFKYEAHAGSRSTTVSCPLRVPLSTSAAATAFAPSSARCRRSAWMLLIDKPKAAAPKSSTPSSRSSMGDN</sequence>
<accession>A0AAV5D6D0</accession>
<feature type="region of interest" description="Disordered" evidence="6">
    <location>
        <begin position="1"/>
        <end position="27"/>
    </location>
</feature>
<dbReference type="InterPro" id="IPR013083">
    <property type="entry name" value="Znf_RING/FYVE/PHD"/>
</dbReference>
<proteinExistence type="predicted"/>
<dbReference type="InterPro" id="IPR044286">
    <property type="entry name" value="SINL_plant"/>
</dbReference>
<evidence type="ECO:0000259" key="7">
    <source>
        <dbReference type="PROSITE" id="PS51081"/>
    </source>
</evidence>
<comment type="function">
    <text evidence="4">E3 ubiquitin-protein ligase that mediates ubiquitination and subsequent proteasomal degradation of target proteins. E3 ubiquitin ligases accept ubiquitin from an E2 ubiquitin-conjugating enzyme in the form of a thioester and then directly transfers the ubiquitin to targeted substrates. It probably triggers the ubiquitin-mediated degradation of different substrates.</text>
</comment>
<comment type="caution">
    <text evidence="8">The sequence shown here is derived from an EMBL/GenBank/DDBJ whole genome shotgun (WGS) entry which is preliminary data.</text>
</comment>
<evidence type="ECO:0000256" key="4">
    <source>
        <dbReference type="ARBA" id="ARBA00024004"/>
    </source>
</evidence>
<dbReference type="PANTHER" id="PTHR46632:SF9">
    <property type="entry name" value="RING-TYPE E3 UBIQUITIN TRANSFERASE"/>
    <property type="match status" value="1"/>
</dbReference>
<keyword evidence="9" id="KW-1185">Reference proteome</keyword>
<dbReference type="Gene3D" id="3.30.40.10">
    <property type="entry name" value="Zinc/RING finger domain, C3HC4 (zinc finger)"/>
    <property type="match status" value="1"/>
</dbReference>
<keyword evidence="1" id="KW-0479">Metal-binding</keyword>